<evidence type="ECO:0000256" key="11">
    <source>
        <dbReference type="ARBA" id="ARBA00022946"/>
    </source>
</evidence>
<keyword evidence="5" id="KW-1003">Cell membrane</keyword>
<evidence type="ECO:0000256" key="6">
    <source>
        <dbReference type="ARBA" id="ARBA00022490"/>
    </source>
</evidence>
<keyword evidence="8" id="KW-0999">Mitochondrion inner membrane</keyword>
<dbReference type="Pfam" id="PF03061">
    <property type="entry name" value="4HBT"/>
    <property type="match status" value="1"/>
</dbReference>
<evidence type="ECO:0000256" key="20">
    <source>
        <dbReference type="ARBA" id="ARBA00040123"/>
    </source>
</evidence>
<comment type="catalytic activity">
    <reaction evidence="24">
        <text>decanoyl-CoA + H2O = decanoate + CoA + H(+)</text>
        <dbReference type="Rhea" id="RHEA:40059"/>
        <dbReference type="ChEBI" id="CHEBI:15377"/>
        <dbReference type="ChEBI" id="CHEBI:15378"/>
        <dbReference type="ChEBI" id="CHEBI:27689"/>
        <dbReference type="ChEBI" id="CHEBI:57287"/>
        <dbReference type="ChEBI" id="CHEBI:61430"/>
    </reaction>
    <physiologicalReaction direction="left-to-right" evidence="24">
        <dbReference type="Rhea" id="RHEA:40060"/>
    </physiologicalReaction>
</comment>
<protein>
    <recommendedName>
        <fullName evidence="20">Acyl-coenzyme A thioesterase THEM4</fullName>
        <ecNumber evidence="19">3.1.2.2</ecNumber>
    </recommendedName>
    <alternativeName>
        <fullName evidence="21">Thioesterase superfamily member 4</fullName>
    </alternativeName>
</protein>
<dbReference type="EC" id="3.1.2.2" evidence="19"/>
<dbReference type="SUPFAM" id="SSF54637">
    <property type="entry name" value="Thioesterase/thiol ester dehydrase-isomerase"/>
    <property type="match status" value="1"/>
</dbReference>
<comment type="catalytic activity">
    <reaction evidence="16">
        <text>(5Z,8Z,11Z,14Z)-eicosatetraenoyl-CoA + H2O = (5Z,8Z,11Z,14Z)-eicosatetraenoate + CoA + H(+)</text>
        <dbReference type="Rhea" id="RHEA:40151"/>
        <dbReference type="ChEBI" id="CHEBI:15377"/>
        <dbReference type="ChEBI" id="CHEBI:15378"/>
        <dbReference type="ChEBI" id="CHEBI:32395"/>
        <dbReference type="ChEBI" id="CHEBI:57287"/>
        <dbReference type="ChEBI" id="CHEBI:57368"/>
    </reaction>
    <physiologicalReaction direction="left-to-right" evidence="16">
        <dbReference type="Rhea" id="RHEA:40152"/>
    </physiologicalReaction>
</comment>
<evidence type="ECO:0000256" key="12">
    <source>
        <dbReference type="ARBA" id="ARBA00023098"/>
    </source>
</evidence>
<sequence length="250" mass="27128">MRVRESQPSDEQKNLHRHLSVLPVITSAVVDDGSELLVGASNHVVPDGEELATGRHTCVTTGVDEVPQDTGSALERFGIALRDFQDVATATGAPEVALVSATHSLHDITEQLRPFVAELGTDQDFERYVATSGSHTLNPALEVVRKGEGFIEMSVRFGPFFRNAFGYVNGGAIASMFDTAIAHVAFEYAGRSFTANLNVDYRNFAPLDVELLVKVRLESVEGRKHIVVAELFNGDVLVSEAHALLLQAKD</sequence>
<dbReference type="EMBL" id="CAFBMC010000046">
    <property type="protein sequence ID" value="CAB4900875.1"/>
    <property type="molecule type" value="Genomic_DNA"/>
</dbReference>
<evidence type="ECO:0000256" key="10">
    <source>
        <dbReference type="ARBA" id="ARBA00022832"/>
    </source>
</evidence>
<comment type="subcellular location">
    <subcellularLocation>
        <location evidence="3">Cell projection</location>
        <location evidence="3">Ruffle membrane</location>
    </subcellularLocation>
    <subcellularLocation>
        <location evidence="1">Cytoplasm</location>
    </subcellularLocation>
    <subcellularLocation>
        <location evidence="4">Mitochondrion inner membrane</location>
        <topology evidence="4">Peripheral membrane protein</topology>
    </subcellularLocation>
    <subcellularLocation>
        <location evidence="2">Mitochondrion intermembrane space</location>
    </subcellularLocation>
</comment>
<keyword evidence="15" id="KW-0966">Cell projection</keyword>
<evidence type="ECO:0000256" key="1">
    <source>
        <dbReference type="ARBA" id="ARBA00004496"/>
    </source>
</evidence>
<name>A0A6J7S682_9ZZZZ</name>
<evidence type="ECO:0000256" key="25">
    <source>
        <dbReference type="ARBA" id="ARBA00048074"/>
    </source>
</evidence>
<keyword evidence="14" id="KW-0472">Membrane</keyword>
<dbReference type="GO" id="GO:0005743">
    <property type="term" value="C:mitochondrial inner membrane"/>
    <property type="evidence" value="ECO:0007669"/>
    <property type="project" value="UniProtKB-SubCell"/>
</dbReference>
<evidence type="ECO:0000313" key="29">
    <source>
        <dbReference type="EMBL" id="CAB5036824.1"/>
    </source>
</evidence>
<accession>A0A6J7S682</accession>
<evidence type="ECO:0000256" key="16">
    <source>
        <dbReference type="ARBA" id="ARBA00035852"/>
    </source>
</evidence>
<evidence type="ECO:0000256" key="24">
    <source>
        <dbReference type="ARBA" id="ARBA00047969"/>
    </source>
</evidence>
<dbReference type="Gene3D" id="3.10.129.10">
    <property type="entry name" value="Hotdog Thioesterase"/>
    <property type="match status" value="1"/>
</dbReference>
<evidence type="ECO:0000256" key="26">
    <source>
        <dbReference type="ARBA" id="ARBA00048180"/>
    </source>
</evidence>
<evidence type="ECO:0000256" key="15">
    <source>
        <dbReference type="ARBA" id="ARBA00023273"/>
    </source>
</evidence>
<dbReference type="CDD" id="cd03443">
    <property type="entry name" value="PaaI_thioesterase"/>
    <property type="match status" value="1"/>
</dbReference>
<dbReference type="GO" id="GO:0006631">
    <property type="term" value="P:fatty acid metabolic process"/>
    <property type="evidence" value="ECO:0007669"/>
    <property type="project" value="UniProtKB-KW"/>
</dbReference>
<dbReference type="InterPro" id="IPR006683">
    <property type="entry name" value="Thioestr_dom"/>
</dbReference>
<dbReference type="GO" id="GO:0005758">
    <property type="term" value="C:mitochondrial intermembrane space"/>
    <property type="evidence" value="ECO:0007669"/>
    <property type="project" value="UniProtKB-SubCell"/>
</dbReference>
<dbReference type="PANTHER" id="PTHR12418">
    <property type="entry name" value="ACYL-COENZYME A THIOESTERASE THEM4"/>
    <property type="match status" value="1"/>
</dbReference>
<keyword evidence="13" id="KW-0496">Mitochondrion</keyword>
<evidence type="ECO:0000256" key="19">
    <source>
        <dbReference type="ARBA" id="ARBA00038848"/>
    </source>
</evidence>
<dbReference type="InterPro" id="IPR052365">
    <property type="entry name" value="THEM4/THEM5_acyl-CoA_thioest"/>
</dbReference>
<comment type="catalytic activity">
    <reaction evidence="22">
        <text>octanoyl-CoA + H2O = octanoate + CoA + H(+)</text>
        <dbReference type="Rhea" id="RHEA:30143"/>
        <dbReference type="ChEBI" id="CHEBI:15377"/>
        <dbReference type="ChEBI" id="CHEBI:15378"/>
        <dbReference type="ChEBI" id="CHEBI:25646"/>
        <dbReference type="ChEBI" id="CHEBI:57287"/>
        <dbReference type="ChEBI" id="CHEBI:57386"/>
    </reaction>
    <physiologicalReaction direction="left-to-right" evidence="22">
        <dbReference type="Rhea" id="RHEA:30144"/>
    </physiologicalReaction>
</comment>
<dbReference type="PANTHER" id="PTHR12418:SF19">
    <property type="entry name" value="ACYL-COENZYME A THIOESTERASE THEM4"/>
    <property type="match status" value="1"/>
</dbReference>
<reference evidence="29" key="1">
    <citation type="submission" date="2020-05" db="EMBL/GenBank/DDBJ databases">
        <authorList>
            <person name="Chiriac C."/>
            <person name="Salcher M."/>
            <person name="Ghai R."/>
            <person name="Kavagutti S V."/>
        </authorList>
    </citation>
    <scope>NUCLEOTIDE SEQUENCE</scope>
</reference>
<evidence type="ECO:0000256" key="9">
    <source>
        <dbReference type="ARBA" id="ARBA00022801"/>
    </source>
</evidence>
<comment type="catalytic activity">
    <reaction evidence="25">
        <text>dodecanoyl-CoA + H2O = dodecanoate + CoA + H(+)</text>
        <dbReference type="Rhea" id="RHEA:30135"/>
        <dbReference type="ChEBI" id="CHEBI:15377"/>
        <dbReference type="ChEBI" id="CHEBI:15378"/>
        <dbReference type="ChEBI" id="CHEBI:18262"/>
        <dbReference type="ChEBI" id="CHEBI:57287"/>
        <dbReference type="ChEBI" id="CHEBI:57375"/>
    </reaction>
    <physiologicalReaction direction="left-to-right" evidence="25">
        <dbReference type="Rhea" id="RHEA:30136"/>
    </physiologicalReaction>
</comment>
<proteinExistence type="inferred from homology"/>
<evidence type="ECO:0000256" key="3">
    <source>
        <dbReference type="ARBA" id="ARBA00004632"/>
    </source>
</evidence>
<keyword evidence="7" id="KW-0053">Apoptosis</keyword>
<evidence type="ECO:0000256" key="2">
    <source>
        <dbReference type="ARBA" id="ARBA00004569"/>
    </source>
</evidence>
<evidence type="ECO:0000313" key="28">
    <source>
        <dbReference type="EMBL" id="CAB4900875.1"/>
    </source>
</evidence>
<evidence type="ECO:0000256" key="4">
    <source>
        <dbReference type="ARBA" id="ARBA00004637"/>
    </source>
</evidence>
<evidence type="ECO:0000256" key="22">
    <source>
        <dbReference type="ARBA" id="ARBA00047588"/>
    </source>
</evidence>
<evidence type="ECO:0000256" key="17">
    <source>
        <dbReference type="ARBA" id="ARBA00037002"/>
    </source>
</evidence>
<dbReference type="EMBL" id="CAFBPZ010000023">
    <property type="protein sequence ID" value="CAB5036824.1"/>
    <property type="molecule type" value="Genomic_DNA"/>
</dbReference>
<keyword evidence="11" id="KW-0809">Transit peptide</keyword>
<evidence type="ECO:0000256" key="18">
    <source>
        <dbReference type="ARBA" id="ARBA00038456"/>
    </source>
</evidence>
<keyword evidence="10" id="KW-0276">Fatty acid metabolism</keyword>
<dbReference type="GO" id="GO:0016787">
    <property type="term" value="F:hydrolase activity"/>
    <property type="evidence" value="ECO:0007669"/>
    <property type="project" value="UniProtKB-KW"/>
</dbReference>
<evidence type="ECO:0000256" key="23">
    <source>
        <dbReference type="ARBA" id="ARBA00047734"/>
    </source>
</evidence>
<dbReference type="GO" id="GO:0032587">
    <property type="term" value="C:ruffle membrane"/>
    <property type="evidence" value="ECO:0007669"/>
    <property type="project" value="UniProtKB-SubCell"/>
</dbReference>
<evidence type="ECO:0000256" key="21">
    <source>
        <dbReference type="ARBA" id="ARBA00043210"/>
    </source>
</evidence>
<comment type="catalytic activity">
    <reaction evidence="17">
        <text>(9Z)-octadecenoyl-CoA + H2O = (9Z)-octadecenoate + CoA + H(+)</text>
        <dbReference type="Rhea" id="RHEA:40139"/>
        <dbReference type="ChEBI" id="CHEBI:15377"/>
        <dbReference type="ChEBI" id="CHEBI:15378"/>
        <dbReference type="ChEBI" id="CHEBI:30823"/>
        <dbReference type="ChEBI" id="CHEBI:57287"/>
        <dbReference type="ChEBI" id="CHEBI:57387"/>
    </reaction>
    <physiologicalReaction direction="left-to-right" evidence="17">
        <dbReference type="Rhea" id="RHEA:40140"/>
    </physiologicalReaction>
</comment>
<dbReference type="GO" id="GO:0006915">
    <property type="term" value="P:apoptotic process"/>
    <property type="evidence" value="ECO:0007669"/>
    <property type="project" value="UniProtKB-KW"/>
</dbReference>
<comment type="catalytic activity">
    <reaction evidence="26">
        <text>tetradecanoyl-CoA + H2O = tetradecanoate + CoA + H(+)</text>
        <dbReference type="Rhea" id="RHEA:40119"/>
        <dbReference type="ChEBI" id="CHEBI:15377"/>
        <dbReference type="ChEBI" id="CHEBI:15378"/>
        <dbReference type="ChEBI" id="CHEBI:30807"/>
        <dbReference type="ChEBI" id="CHEBI:57287"/>
        <dbReference type="ChEBI" id="CHEBI:57385"/>
    </reaction>
    <physiologicalReaction direction="left-to-right" evidence="26">
        <dbReference type="Rhea" id="RHEA:40120"/>
    </physiologicalReaction>
</comment>
<feature type="domain" description="Thioesterase" evidence="27">
    <location>
        <begin position="165"/>
        <end position="236"/>
    </location>
</feature>
<evidence type="ECO:0000256" key="7">
    <source>
        <dbReference type="ARBA" id="ARBA00022703"/>
    </source>
</evidence>
<dbReference type="AlphaFoldDB" id="A0A6J7S682"/>
<gene>
    <name evidence="28" type="ORF">UFOPK3495_00948</name>
    <name evidence="29" type="ORF">UFOPK4237_00531</name>
</gene>
<keyword evidence="12" id="KW-0443">Lipid metabolism</keyword>
<evidence type="ECO:0000256" key="13">
    <source>
        <dbReference type="ARBA" id="ARBA00023128"/>
    </source>
</evidence>
<comment type="catalytic activity">
    <reaction evidence="23">
        <text>hexadecanoyl-CoA + H2O = hexadecanoate + CoA + H(+)</text>
        <dbReference type="Rhea" id="RHEA:16645"/>
        <dbReference type="ChEBI" id="CHEBI:7896"/>
        <dbReference type="ChEBI" id="CHEBI:15377"/>
        <dbReference type="ChEBI" id="CHEBI:15378"/>
        <dbReference type="ChEBI" id="CHEBI:57287"/>
        <dbReference type="ChEBI" id="CHEBI:57379"/>
        <dbReference type="EC" id="3.1.2.2"/>
    </reaction>
    <physiologicalReaction direction="left-to-right" evidence="23">
        <dbReference type="Rhea" id="RHEA:16646"/>
    </physiologicalReaction>
</comment>
<evidence type="ECO:0000259" key="27">
    <source>
        <dbReference type="Pfam" id="PF03061"/>
    </source>
</evidence>
<keyword evidence="6" id="KW-0963">Cytoplasm</keyword>
<evidence type="ECO:0000256" key="8">
    <source>
        <dbReference type="ARBA" id="ARBA00022792"/>
    </source>
</evidence>
<evidence type="ECO:0000256" key="14">
    <source>
        <dbReference type="ARBA" id="ARBA00023136"/>
    </source>
</evidence>
<dbReference type="InterPro" id="IPR029069">
    <property type="entry name" value="HotDog_dom_sf"/>
</dbReference>
<keyword evidence="9" id="KW-0378">Hydrolase</keyword>
<evidence type="ECO:0000256" key="5">
    <source>
        <dbReference type="ARBA" id="ARBA00022475"/>
    </source>
</evidence>
<comment type="similarity">
    <text evidence="18">Belongs to the THEM4/THEM5 thioesterase family.</text>
</comment>
<organism evidence="29">
    <name type="scientific">freshwater metagenome</name>
    <dbReference type="NCBI Taxonomy" id="449393"/>
    <lineage>
        <taxon>unclassified sequences</taxon>
        <taxon>metagenomes</taxon>
        <taxon>ecological metagenomes</taxon>
    </lineage>
</organism>